<dbReference type="Proteomes" id="UP000195221">
    <property type="component" value="Unassembled WGS sequence"/>
</dbReference>
<dbReference type="PANTHER" id="PTHR11895:SF151">
    <property type="entry name" value="GLUTAMYL-TRNA(GLN) AMIDOTRANSFERASE SUBUNIT A"/>
    <property type="match status" value="1"/>
</dbReference>
<gene>
    <name evidence="2" type="ORF">PAMC26577_22035</name>
</gene>
<accession>A0A242MLM0</accession>
<dbReference type="InterPro" id="IPR000120">
    <property type="entry name" value="Amidase"/>
</dbReference>
<dbReference type="Gene3D" id="3.90.1300.10">
    <property type="entry name" value="Amidase signature (AS) domain"/>
    <property type="match status" value="1"/>
</dbReference>
<sequence>MSKDFTNTSKNLHDLTVTEAAAAIKDGSVSASTYAAALLSRNRDLKGRNAFITIYEDVVLEAAAKADEHRSAGKILGPLHGVPIAVKDSMNTFDLPTSIGTKVLAGFRPKKDATIVASLRNAGAVIFGKNNLVEMSYGLTGLNAHYGQAVNPYDLTRVTGGSSGGAGASVGGRLVPAAFGGDTVGSIRVPASFSGVVGFRPSTGRWAGTGVAPIANTFDTPGPMARSVADVALLDAVVTGSSLSLASSSAKSLKGVRFGFAPQTHLDLVDQEVERTFYESLAKLKDAGAEVVEIDLGDDFQTLAYQANWPIFFHETMPHVTEYVKEIQAPVSFDDIYKGLGANVDFFWSDAVVPGAPNYVSVADYQHSLNVLRPSLQQRYADAFRANGIEAILFPTTPLVAPPIGTNSVVTIAGKEVPALNIAKNVFASSCAGLPGISIPMGLSSGGLPIGLELDGKAGDDVRLLDIAALVSSVLGSIPAPNVN</sequence>
<dbReference type="PANTHER" id="PTHR11895">
    <property type="entry name" value="TRANSAMIDASE"/>
    <property type="match status" value="1"/>
</dbReference>
<name>A0A242MLM0_CABSO</name>
<dbReference type="GO" id="GO:0016787">
    <property type="term" value="F:hydrolase activity"/>
    <property type="evidence" value="ECO:0007669"/>
    <property type="project" value="UniProtKB-KW"/>
</dbReference>
<reference evidence="2 3" key="1">
    <citation type="submission" date="2017-03" db="EMBL/GenBank/DDBJ databases">
        <title>Genome analysis of strain PAMC 26577.</title>
        <authorList>
            <person name="Oh H.-M."/>
            <person name="Yang J.-A."/>
        </authorList>
    </citation>
    <scope>NUCLEOTIDE SEQUENCE [LARGE SCALE GENOMIC DNA]</scope>
    <source>
        <strain evidence="2 3">PAMC 26577</strain>
    </source>
</reference>
<organism evidence="2 3">
    <name type="scientific">Caballeronia sordidicola</name>
    <name type="common">Burkholderia sordidicola</name>
    <dbReference type="NCBI Taxonomy" id="196367"/>
    <lineage>
        <taxon>Bacteria</taxon>
        <taxon>Pseudomonadati</taxon>
        <taxon>Pseudomonadota</taxon>
        <taxon>Betaproteobacteria</taxon>
        <taxon>Burkholderiales</taxon>
        <taxon>Burkholderiaceae</taxon>
        <taxon>Caballeronia</taxon>
    </lineage>
</organism>
<dbReference type="SUPFAM" id="SSF75304">
    <property type="entry name" value="Amidase signature (AS) enzymes"/>
    <property type="match status" value="1"/>
</dbReference>
<evidence type="ECO:0000313" key="2">
    <source>
        <dbReference type="EMBL" id="OTP72051.1"/>
    </source>
</evidence>
<dbReference type="InterPro" id="IPR036928">
    <property type="entry name" value="AS_sf"/>
</dbReference>
<protein>
    <submittedName>
        <fullName evidence="2">Indoleacetamide hydrolase</fullName>
    </submittedName>
</protein>
<keyword evidence="2" id="KW-0378">Hydrolase</keyword>
<dbReference type="InterPro" id="IPR023631">
    <property type="entry name" value="Amidase_dom"/>
</dbReference>
<dbReference type="EMBL" id="NBTZ01000098">
    <property type="protein sequence ID" value="OTP72051.1"/>
    <property type="molecule type" value="Genomic_DNA"/>
</dbReference>
<feature type="domain" description="Amidase" evidence="1">
    <location>
        <begin position="48"/>
        <end position="465"/>
    </location>
</feature>
<evidence type="ECO:0000259" key="1">
    <source>
        <dbReference type="Pfam" id="PF01425"/>
    </source>
</evidence>
<dbReference type="Pfam" id="PF01425">
    <property type="entry name" value="Amidase"/>
    <property type="match status" value="1"/>
</dbReference>
<evidence type="ECO:0000313" key="3">
    <source>
        <dbReference type="Proteomes" id="UP000195221"/>
    </source>
</evidence>
<comment type="caution">
    <text evidence="2">The sequence shown here is derived from an EMBL/GenBank/DDBJ whole genome shotgun (WGS) entry which is preliminary data.</text>
</comment>
<dbReference type="AlphaFoldDB" id="A0A242MLM0"/>
<dbReference type="RefSeq" id="WP_086386575.1">
    <property type="nucleotide sequence ID" value="NZ_NBTZ01000098.1"/>
</dbReference>
<proteinExistence type="predicted"/>